<reference evidence="1" key="1">
    <citation type="submission" date="2019-05" db="EMBL/GenBank/DDBJ databases">
        <authorList>
            <person name="Piombo E."/>
        </authorList>
    </citation>
    <scope>NUCLEOTIDE SEQUENCE</scope>
    <source>
        <strain evidence="1">C2S</strain>
    </source>
</reference>
<accession>A0A9Q9UBN0</accession>
<evidence type="ECO:0000313" key="1">
    <source>
        <dbReference type="EMBL" id="VTT72367.1"/>
    </source>
</evidence>
<organism evidence="1 2">
    <name type="scientific">Fusarium fujikuroi</name>
    <name type="common">Bakanae and foot rot disease fungus</name>
    <name type="synonym">Gibberella fujikuroi</name>
    <dbReference type="NCBI Taxonomy" id="5127"/>
    <lineage>
        <taxon>Eukaryota</taxon>
        <taxon>Fungi</taxon>
        <taxon>Dikarya</taxon>
        <taxon>Ascomycota</taxon>
        <taxon>Pezizomycotina</taxon>
        <taxon>Sordariomycetes</taxon>
        <taxon>Hypocreomycetidae</taxon>
        <taxon>Hypocreales</taxon>
        <taxon>Nectriaceae</taxon>
        <taxon>Fusarium</taxon>
        <taxon>Fusarium fujikuroi species complex</taxon>
    </lineage>
</organism>
<evidence type="ECO:0000313" key="2">
    <source>
        <dbReference type="Proteomes" id="UP000760494"/>
    </source>
</evidence>
<protein>
    <submittedName>
        <fullName evidence="1">Uncharacterized protein</fullName>
    </submittedName>
</protein>
<proteinExistence type="predicted"/>
<dbReference type="EMBL" id="CABFJX010000335">
    <property type="protein sequence ID" value="VTT72367.1"/>
    <property type="molecule type" value="Genomic_DNA"/>
</dbReference>
<dbReference type="Proteomes" id="UP000760494">
    <property type="component" value="Unassembled WGS sequence"/>
</dbReference>
<sequence length="1349" mass="149978">MSQSVKCIGMKVDAYILNTSVVGDSFLLAPVDPPRYESLSSGQFDSRPDVEDPINLSNVSPWRVNPRIANIETGQVLKSKLGIYLHWCLPKQFRLGAADADGYQSLDSTGPVQYEAVPDRWLVFRHIEESKPDTSALEIFLVEGNKVRTVKEILDKGQDPQLVSSPFIDRKVSVEKQITTVLGQVSRLAQDWDGIADDSEYYRSPLTVLGSGNPLFADFIPHNSAVFSFHDDLTKQGGEPGSIERAKINYSVYGFFAKDALELASDSSSKPSMPVSVCWGSLYSVHYQRDAAPRKVKAAEKAKLFADTQPLAVGNDVMDACVALLKGSTPEEVAMAEAFESLKSDASLQQSNSQLGRASTAATNFKGTHGGYCWQIKKKEAQGASLGSDSFSRVQQPSMPSTQQKGVLRELNQIQGYLDALYRRKRYMRHLIFCEWWKHRNLIGSHDPLLVHRRSRCTIRAKQLLEEMRSITLLIRSAEMQVLSVVDRSLPYGPFEKEETSKFYSHTDPAFVLRNMGSGWPDKWDSDPTAIDTESFNSWLNANAEAFKRWTEATPFVKEGAPTTQARIPDLWEHINNHSGLRKLPIDLRRCMTNTMLAFTKEIVAETLGESALIENPSWKERCWEGQPWLPLFVDWEVEYVNIPSRMWQLRHADDGSIQYGLDIDQKLSDLTLGSRKFSGRTILQPNGQKLILGLLDMMHRTVPLASDEVDPVKAFAEKFLKGQNLLFGRLDGFTDHLLTLCQGAHTIPMREGAASPGEEIFAERDYLDIFYGEPTDLSSGGLDVTPYGTYHEGLSYETLTSTDAVDDSHRFFQPVTHGQARLTQFKIVDRFGQVICAQDPRPDEPKATLYPHIGSSILCEPGNDASPNTAFTTEKKSDDCEWFQLGPRINQDARMHAEFLCDGAEGQTGVFAWLLINFHNQSIQVYDKDRAFKAEVVLPSGPNESVHWHSLIGSDISSDILPHLMRNEHDIRLQARLDKVDISAQKGSKQPMSLDDLIASMSHAPFIIGLWKTIVAAQDHIQAPPAQQFAQFPSALVGRPVALAHLSLGIELATPPMQSQAYADYAEDESDNNSGVGLPETGDEELSRYEFGIKLGDMFGHQDGLIGYLTALEAEEAWDIVTDFAIDDVSLPNVRHSNNAPPLTVSPSYPPVLSSGISEPLNITDEADDYQKRKAKALQSSLVTVLLDPFLPIHVRSALLPAVQVQLNRDDVERDLQNLGVWFRSGPVIIGSRGSDPVSAQDGKMRIQIINEGNDPKAPLVPVHTMPTTTSGTAWQWVQPVMEDLNEEMGIDALSSKVRYVHLSVTNPLKEGFDAIVGADHEKAEQDDIEVAVALDGYLLLRQSEKNT</sequence>
<name>A0A9Q9UBN0_FUSFU</name>
<gene>
    <name evidence="1" type="ORF">C2S_8549</name>
</gene>
<comment type="caution">
    <text evidence="1">The sequence shown here is derived from an EMBL/GenBank/DDBJ whole genome shotgun (WGS) entry which is preliminary data.</text>
</comment>